<dbReference type="AlphaFoldDB" id="X0X4Q5"/>
<protein>
    <submittedName>
        <fullName evidence="1">Uncharacterized protein</fullName>
    </submittedName>
</protein>
<accession>X0X4Q5</accession>
<organism evidence="1">
    <name type="scientific">marine sediment metagenome</name>
    <dbReference type="NCBI Taxonomy" id="412755"/>
    <lineage>
        <taxon>unclassified sequences</taxon>
        <taxon>metagenomes</taxon>
        <taxon>ecological metagenomes</taxon>
    </lineage>
</organism>
<name>X0X4Q5_9ZZZZ</name>
<comment type="caution">
    <text evidence="1">The sequence shown here is derived from an EMBL/GenBank/DDBJ whole genome shotgun (WGS) entry which is preliminary data.</text>
</comment>
<evidence type="ECO:0000313" key="1">
    <source>
        <dbReference type="EMBL" id="GAG19951.1"/>
    </source>
</evidence>
<feature type="non-terminal residue" evidence="1">
    <location>
        <position position="49"/>
    </location>
</feature>
<sequence>MRVRISAENMAGNVKGLPSPRMDLVFEDLGAGQIRVCIVEPDGVVSSYG</sequence>
<proteinExistence type="predicted"/>
<reference evidence="1" key="1">
    <citation type="journal article" date="2014" name="Front. Microbiol.">
        <title>High frequency of phylogenetically diverse reductive dehalogenase-homologous genes in deep subseafloor sedimentary metagenomes.</title>
        <authorList>
            <person name="Kawai M."/>
            <person name="Futagami T."/>
            <person name="Toyoda A."/>
            <person name="Takaki Y."/>
            <person name="Nishi S."/>
            <person name="Hori S."/>
            <person name="Arai W."/>
            <person name="Tsubouchi T."/>
            <person name="Morono Y."/>
            <person name="Uchiyama I."/>
            <person name="Ito T."/>
            <person name="Fujiyama A."/>
            <person name="Inagaki F."/>
            <person name="Takami H."/>
        </authorList>
    </citation>
    <scope>NUCLEOTIDE SEQUENCE</scope>
    <source>
        <strain evidence="1">Expedition CK06-06</strain>
    </source>
</reference>
<dbReference type="EMBL" id="BARS01030277">
    <property type="protein sequence ID" value="GAG19951.1"/>
    <property type="molecule type" value="Genomic_DNA"/>
</dbReference>
<gene>
    <name evidence="1" type="ORF">S01H1_47232</name>
</gene>